<evidence type="ECO:0000313" key="3">
    <source>
        <dbReference type="Proteomes" id="UP000443090"/>
    </source>
</evidence>
<dbReference type="AlphaFoldDB" id="A0A8H8RKD0"/>
<comment type="caution">
    <text evidence="2">The sequence shown here is derived from an EMBL/GenBank/DDBJ whole genome shotgun (WGS) entry which is preliminary data.</text>
</comment>
<gene>
    <name evidence="2" type="primary">HET-E1_4</name>
    <name evidence="2" type="ORF">LOCC1_G008231</name>
</gene>
<dbReference type="PANTHER" id="PTHR10622">
    <property type="entry name" value="HET DOMAIN-CONTAINING PROTEIN"/>
    <property type="match status" value="1"/>
</dbReference>
<sequence length="607" mass="69118">MRLINCETGKLEWFFVSQTVKPPPYAILSHTWDGDTEVTYQDYVDFLAGQGKQPQKNWTKVEKSIVVTLNSKERLKYIWIDTCCIDKSNTSELSEAINSMFKWYARAEVCYAQIADFESEFVPTNEMPGYGSNNNWALGHQTYEMPLVPANPQLTETAKDRLRGCRWFTRGWTLQELIAPLTVEFFDGNWIHFGNRNELGDLLTSVTRIDKRIFESPGTAHQERDIMSILSKMTIAKKMSWAQNRQTAKTEDIAYSLLGIFGVNMAMTYGEENKAFIRLQKEILAQYNDLSIFAWTANPTGNYGIVPKFRGILAHSPAEFANAGSFEPSRNAIANPDFTLTNNGLKISAQVRNIPSSKYLFLSLNCYDKSEGQHNIQGITLQLIGFNKYKRTNPSCLAIKLNSWPLQPKKEFFISSDDTDADTEHLDRSENQSFMFDLKRLEYYEKMRVSHEMAWDDSTAMFNTHGLSTFNACIWFRTRGRANEKVTEYLVACGTIVSSQDGPWLSIVEPHHPVYKAAMDENWDQMGVLGRRAGKTAHSAASEDVDATMSIWVPYDGKDIYQQKSGLRNSASMVKETGTKVFRIWIEAELVNLADGCDMCNMFCSQQ</sequence>
<evidence type="ECO:0000259" key="1">
    <source>
        <dbReference type="Pfam" id="PF06985"/>
    </source>
</evidence>
<protein>
    <submittedName>
        <fullName evidence="2">Vegetative incompatibility protein</fullName>
    </submittedName>
</protein>
<proteinExistence type="predicted"/>
<dbReference type="OrthoDB" id="20872at2759"/>
<feature type="domain" description="Heterokaryon incompatibility" evidence="1">
    <location>
        <begin position="25"/>
        <end position="176"/>
    </location>
</feature>
<name>A0A8H8RKD0_9HELO</name>
<dbReference type="PANTHER" id="PTHR10622:SF12">
    <property type="entry name" value="HET DOMAIN-CONTAINING PROTEIN"/>
    <property type="match status" value="1"/>
</dbReference>
<dbReference type="EMBL" id="QGMI01000740">
    <property type="protein sequence ID" value="TVY37152.1"/>
    <property type="molecule type" value="Genomic_DNA"/>
</dbReference>
<accession>A0A8H8RKD0</accession>
<dbReference type="Pfam" id="PF06985">
    <property type="entry name" value="HET"/>
    <property type="match status" value="1"/>
</dbReference>
<dbReference type="Proteomes" id="UP000443090">
    <property type="component" value="Unassembled WGS sequence"/>
</dbReference>
<reference evidence="2 3" key="1">
    <citation type="submission" date="2018-05" db="EMBL/GenBank/DDBJ databases">
        <title>Genome sequencing and assembly of the regulated plant pathogen Lachnellula willkommii and related sister species for the development of diagnostic species identification markers.</title>
        <authorList>
            <person name="Giroux E."/>
            <person name="Bilodeau G."/>
        </authorList>
    </citation>
    <scope>NUCLEOTIDE SEQUENCE [LARGE SCALE GENOMIC DNA]</scope>
    <source>
        <strain evidence="2 3">CBS 160.35</strain>
    </source>
</reference>
<dbReference type="InterPro" id="IPR010730">
    <property type="entry name" value="HET"/>
</dbReference>
<organism evidence="2 3">
    <name type="scientific">Lachnellula occidentalis</name>
    <dbReference type="NCBI Taxonomy" id="215460"/>
    <lineage>
        <taxon>Eukaryota</taxon>
        <taxon>Fungi</taxon>
        <taxon>Dikarya</taxon>
        <taxon>Ascomycota</taxon>
        <taxon>Pezizomycotina</taxon>
        <taxon>Leotiomycetes</taxon>
        <taxon>Helotiales</taxon>
        <taxon>Lachnaceae</taxon>
        <taxon>Lachnellula</taxon>
    </lineage>
</organism>
<evidence type="ECO:0000313" key="2">
    <source>
        <dbReference type="EMBL" id="TVY37152.1"/>
    </source>
</evidence>
<keyword evidence="3" id="KW-1185">Reference proteome</keyword>